<dbReference type="STRING" id="658057.SAMN04488032_101228"/>
<dbReference type="GO" id="GO:0004190">
    <property type="term" value="F:aspartic-type endopeptidase activity"/>
    <property type="evidence" value="ECO:0007669"/>
    <property type="project" value="InterPro"/>
</dbReference>
<sequence length="164" mass="18077">MLALDQTAAMWIFLLTSPLCLLAAFNDLSRMKLPNAIVLGVVALYVVIGPFVFELPTYLWGFTHGVCMYLFGIFAYAFMGVGAGDGKFAAAMAMFIPTADARFVVPLFCAYLLGAFVTHRAFRALPFVRRATQGWVSWDHKKFPMGLALAGTFVTYFGFAAFQL</sequence>
<evidence type="ECO:0000259" key="2">
    <source>
        <dbReference type="Pfam" id="PF01478"/>
    </source>
</evidence>
<name>A0A1Y5RIA2_9RHOB</name>
<evidence type="ECO:0000313" key="3">
    <source>
        <dbReference type="EMBL" id="SLN17087.1"/>
    </source>
</evidence>
<dbReference type="InterPro" id="IPR000045">
    <property type="entry name" value="Prepilin_IV_endopep_pep"/>
</dbReference>
<feature type="domain" description="Prepilin type IV endopeptidase peptidase" evidence="2">
    <location>
        <begin position="16"/>
        <end position="117"/>
    </location>
</feature>
<organism evidence="3 4">
    <name type="scientific">Pacificibacter marinus</name>
    <dbReference type="NCBI Taxonomy" id="658057"/>
    <lineage>
        <taxon>Bacteria</taxon>
        <taxon>Pseudomonadati</taxon>
        <taxon>Pseudomonadota</taxon>
        <taxon>Alphaproteobacteria</taxon>
        <taxon>Rhodobacterales</taxon>
        <taxon>Roseobacteraceae</taxon>
        <taxon>Pacificibacter</taxon>
    </lineage>
</organism>
<feature type="transmembrane region" description="Helical" evidence="1">
    <location>
        <begin position="36"/>
        <end position="53"/>
    </location>
</feature>
<feature type="transmembrane region" description="Helical" evidence="1">
    <location>
        <begin position="103"/>
        <end position="122"/>
    </location>
</feature>
<protein>
    <submittedName>
        <fullName evidence="3">Type IV leader peptidase family protein</fullName>
    </submittedName>
</protein>
<feature type="transmembrane region" description="Helical" evidence="1">
    <location>
        <begin position="142"/>
        <end position="162"/>
    </location>
</feature>
<dbReference type="Pfam" id="PF01478">
    <property type="entry name" value="Peptidase_A24"/>
    <property type="match status" value="1"/>
</dbReference>
<dbReference type="Proteomes" id="UP000193307">
    <property type="component" value="Unassembled WGS sequence"/>
</dbReference>
<keyword evidence="4" id="KW-1185">Reference proteome</keyword>
<evidence type="ECO:0000313" key="4">
    <source>
        <dbReference type="Proteomes" id="UP000193307"/>
    </source>
</evidence>
<proteinExistence type="predicted"/>
<dbReference type="GO" id="GO:0016020">
    <property type="term" value="C:membrane"/>
    <property type="evidence" value="ECO:0007669"/>
    <property type="project" value="InterPro"/>
</dbReference>
<gene>
    <name evidence="3" type="ORF">PAM7971_00422</name>
</gene>
<keyword evidence="1" id="KW-0812">Transmembrane</keyword>
<dbReference type="RefSeq" id="WP_306455972.1">
    <property type="nucleotide sequence ID" value="NZ_FWFW01000001.1"/>
</dbReference>
<evidence type="ECO:0000256" key="1">
    <source>
        <dbReference type="SAM" id="Phobius"/>
    </source>
</evidence>
<dbReference type="Gene3D" id="1.20.120.1220">
    <property type="match status" value="1"/>
</dbReference>
<accession>A0A1Y5RIA2</accession>
<dbReference type="EMBL" id="FWFW01000001">
    <property type="protein sequence ID" value="SLN17087.1"/>
    <property type="molecule type" value="Genomic_DNA"/>
</dbReference>
<dbReference type="AlphaFoldDB" id="A0A1Y5RIA2"/>
<feature type="transmembrane region" description="Helical" evidence="1">
    <location>
        <begin position="6"/>
        <end position="24"/>
    </location>
</feature>
<reference evidence="3 4" key="1">
    <citation type="submission" date="2017-03" db="EMBL/GenBank/DDBJ databases">
        <authorList>
            <person name="Afonso C.L."/>
            <person name="Miller P.J."/>
            <person name="Scott M.A."/>
            <person name="Spackman E."/>
            <person name="Goraichik I."/>
            <person name="Dimitrov K.M."/>
            <person name="Suarez D.L."/>
            <person name="Swayne D.E."/>
        </authorList>
    </citation>
    <scope>NUCLEOTIDE SEQUENCE [LARGE SCALE GENOMIC DNA]</scope>
    <source>
        <strain evidence="3 4">CECT 7971</strain>
    </source>
</reference>
<keyword evidence="1" id="KW-1133">Transmembrane helix</keyword>
<feature type="transmembrane region" description="Helical" evidence="1">
    <location>
        <begin position="59"/>
        <end position="82"/>
    </location>
</feature>
<keyword evidence="1" id="KW-0472">Membrane</keyword>